<reference evidence="8" key="1">
    <citation type="journal article" date="2019" name="Int. J. Syst. Evol. Microbiol.">
        <title>The Global Catalogue of Microorganisms (GCM) 10K type strain sequencing project: providing services to taxonomists for standard genome sequencing and annotation.</title>
        <authorList>
            <consortium name="The Broad Institute Genomics Platform"/>
            <consortium name="The Broad Institute Genome Sequencing Center for Infectious Disease"/>
            <person name="Wu L."/>
            <person name="Ma J."/>
        </authorList>
    </citation>
    <scope>NUCLEOTIDE SEQUENCE [LARGE SCALE GENOMIC DNA]</scope>
    <source>
        <strain evidence="8">CECT 7706</strain>
    </source>
</reference>
<comment type="subcellular location">
    <subcellularLocation>
        <location evidence="1">Membrane</location>
        <topology evidence="1">Multi-pass membrane protein</topology>
    </subcellularLocation>
</comment>
<keyword evidence="8" id="KW-1185">Reference proteome</keyword>
<accession>A0ABT8CDQ1</accession>
<evidence type="ECO:0000256" key="1">
    <source>
        <dbReference type="ARBA" id="ARBA00004141"/>
    </source>
</evidence>
<feature type="transmembrane region" description="Helical" evidence="6">
    <location>
        <begin position="212"/>
        <end position="230"/>
    </location>
</feature>
<dbReference type="Proteomes" id="UP001236663">
    <property type="component" value="Unassembled WGS sequence"/>
</dbReference>
<keyword evidence="3 6" id="KW-0812">Transmembrane</keyword>
<evidence type="ECO:0000256" key="3">
    <source>
        <dbReference type="ARBA" id="ARBA00022692"/>
    </source>
</evidence>
<dbReference type="PANTHER" id="PTHR30238">
    <property type="entry name" value="MEMBRANE BOUND PREDICTED REDOX MODULATOR"/>
    <property type="match status" value="1"/>
</dbReference>
<comment type="similarity">
    <text evidence="2">Belongs to the TerC family.</text>
</comment>
<feature type="transmembrane region" description="Helical" evidence="6">
    <location>
        <begin position="12"/>
        <end position="34"/>
    </location>
</feature>
<dbReference type="PANTHER" id="PTHR30238:SF4">
    <property type="entry name" value="SLL1022 PROTEIN"/>
    <property type="match status" value="1"/>
</dbReference>
<evidence type="ECO:0000256" key="5">
    <source>
        <dbReference type="ARBA" id="ARBA00023136"/>
    </source>
</evidence>
<gene>
    <name evidence="7" type="ORF">QWZ15_18505</name>
</gene>
<name>A0ABT8CDQ1_9BACT</name>
<proteinExistence type="inferred from homology"/>
<dbReference type="EMBL" id="JAUFQS010000047">
    <property type="protein sequence ID" value="MDN3689821.1"/>
    <property type="molecule type" value="Genomic_DNA"/>
</dbReference>
<evidence type="ECO:0000256" key="2">
    <source>
        <dbReference type="ARBA" id="ARBA00007511"/>
    </source>
</evidence>
<protein>
    <submittedName>
        <fullName evidence="7">TerC family protein</fullName>
    </submittedName>
</protein>
<evidence type="ECO:0000256" key="4">
    <source>
        <dbReference type="ARBA" id="ARBA00022989"/>
    </source>
</evidence>
<feature type="transmembrane region" description="Helical" evidence="6">
    <location>
        <begin position="46"/>
        <end position="69"/>
    </location>
</feature>
<keyword evidence="5 6" id="KW-0472">Membrane</keyword>
<comment type="caution">
    <text evidence="7">The sequence shown here is derived from an EMBL/GenBank/DDBJ whole genome shotgun (WGS) entry which is preliminary data.</text>
</comment>
<dbReference type="InterPro" id="IPR005496">
    <property type="entry name" value="Integral_membrane_TerC"/>
</dbReference>
<evidence type="ECO:0000313" key="7">
    <source>
        <dbReference type="EMBL" id="MDN3689821.1"/>
    </source>
</evidence>
<feature type="transmembrane region" description="Helical" evidence="6">
    <location>
        <begin position="127"/>
        <end position="147"/>
    </location>
</feature>
<evidence type="ECO:0000256" key="6">
    <source>
        <dbReference type="SAM" id="Phobius"/>
    </source>
</evidence>
<sequence length="249" mass="28016">MELFLQTETWIALLTLTFLEIVLGVDNIIFISIVSNKLPEHQQPKARKLGLALALVFRILLLLGISYIIKFTQPLVTIVGFELSGRDLILLIGGLFLLFKSTLEIHHKMEGHAQEIKPKSATSMKSVIFQIIFLDIIFSFDSILTAVGLVDEVIIMIIAVVISIAIMMAFAGSISHFINKHPTLQILALSFLMLIGFMLMVEGLHFEVPKGYIYFAVFFSLAVEIVNMRMRKTKASEPVKLNPRIREKS</sequence>
<organism evidence="7 8">
    <name type="scientific">Cyclobacterium jeungdonense</name>
    <dbReference type="NCBI Taxonomy" id="708087"/>
    <lineage>
        <taxon>Bacteria</taxon>
        <taxon>Pseudomonadati</taxon>
        <taxon>Bacteroidota</taxon>
        <taxon>Cytophagia</taxon>
        <taxon>Cytophagales</taxon>
        <taxon>Cyclobacteriaceae</taxon>
        <taxon>Cyclobacterium</taxon>
    </lineage>
</organism>
<dbReference type="RefSeq" id="WP_163383636.1">
    <property type="nucleotide sequence ID" value="NZ_JAUFQS010000047.1"/>
</dbReference>
<feature type="transmembrane region" description="Helical" evidence="6">
    <location>
        <begin position="153"/>
        <end position="174"/>
    </location>
</feature>
<evidence type="ECO:0000313" key="8">
    <source>
        <dbReference type="Proteomes" id="UP001236663"/>
    </source>
</evidence>
<dbReference type="Pfam" id="PF03741">
    <property type="entry name" value="TerC"/>
    <property type="match status" value="1"/>
</dbReference>
<feature type="transmembrane region" description="Helical" evidence="6">
    <location>
        <begin position="186"/>
        <end position="206"/>
    </location>
</feature>
<keyword evidence="4 6" id="KW-1133">Transmembrane helix</keyword>